<accession>A0A915YG46</accession>
<feature type="chain" id="PRO_5037746986" evidence="1">
    <location>
        <begin position="23"/>
        <end position="330"/>
    </location>
</feature>
<keyword evidence="1" id="KW-0732">Signal</keyword>
<sequence>MLSIFKISLFVLLMGVSSILSAQFAAAAGQAGSTAIHKDSSIILAWATNCSIQRGPMDISQPHLGLATAGQAHQATGAAGDGFTVSLGDGGQATLTFEYPIRNGNGPDFVVFENAFNATFLELALVEVSSDGQNFVRFPAISNTDTNVQVGSFGAVDPRKIYNLAGKYRANYGTPFDLAELQADSAILDLEAITHVRLIDAVGSMHPSHASRDSRGVKINDPWATPFPSSGFDLDAVGVLHNNTNIAVNYLESETIHLFPNPILQGQELQIDDLKDIEFSRLQVYNLQGQLIVEQNNPPSSFSTQTLTTGVYIFSLQVGKKRYLQKVVVL</sequence>
<name>A0A915YG46_9BACT</name>
<proteinExistence type="predicted"/>
<dbReference type="RefSeq" id="WP_264787890.1">
    <property type="nucleotide sequence ID" value="NZ_AP026867.1"/>
</dbReference>
<keyword evidence="4" id="KW-1185">Reference proteome</keyword>
<dbReference type="Pfam" id="PF18962">
    <property type="entry name" value="Por_Secre_tail"/>
    <property type="match status" value="1"/>
</dbReference>
<reference evidence="3" key="1">
    <citation type="submission" date="2022-09" db="EMBL/GenBank/DDBJ databases">
        <title>Aureispira anguillicida sp. nov., isolated from Leptocephalus of Japanese eel Anguilla japonica.</title>
        <authorList>
            <person name="Yuasa K."/>
            <person name="Mekata T."/>
            <person name="Ikunari K."/>
        </authorList>
    </citation>
    <scope>NUCLEOTIDE SEQUENCE</scope>
    <source>
        <strain evidence="3">EL160426</strain>
    </source>
</reference>
<evidence type="ECO:0000313" key="4">
    <source>
        <dbReference type="Proteomes" id="UP001060919"/>
    </source>
</evidence>
<dbReference type="Proteomes" id="UP001060919">
    <property type="component" value="Chromosome"/>
</dbReference>
<feature type="signal peptide" evidence="1">
    <location>
        <begin position="1"/>
        <end position="22"/>
    </location>
</feature>
<feature type="domain" description="Secretion system C-terminal sorting" evidence="2">
    <location>
        <begin position="258"/>
        <end position="329"/>
    </location>
</feature>
<protein>
    <submittedName>
        <fullName evidence="3">T9SS type A sorting domain-containing protein</fullName>
    </submittedName>
</protein>
<organism evidence="3 4">
    <name type="scientific">Aureispira anguillae</name>
    <dbReference type="NCBI Taxonomy" id="2864201"/>
    <lineage>
        <taxon>Bacteria</taxon>
        <taxon>Pseudomonadati</taxon>
        <taxon>Bacteroidota</taxon>
        <taxon>Saprospiria</taxon>
        <taxon>Saprospirales</taxon>
        <taxon>Saprospiraceae</taxon>
        <taxon>Aureispira</taxon>
    </lineage>
</organism>
<dbReference type="NCBIfam" id="TIGR04183">
    <property type="entry name" value="Por_Secre_tail"/>
    <property type="match status" value="1"/>
</dbReference>
<dbReference type="InterPro" id="IPR026444">
    <property type="entry name" value="Secre_tail"/>
</dbReference>
<dbReference type="EMBL" id="AP026867">
    <property type="protein sequence ID" value="BDS12524.1"/>
    <property type="molecule type" value="Genomic_DNA"/>
</dbReference>
<evidence type="ECO:0000259" key="2">
    <source>
        <dbReference type="Pfam" id="PF18962"/>
    </source>
</evidence>
<dbReference type="KEGG" id="aup:AsAng_0032470"/>
<dbReference type="AlphaFoldDB" id="A0A915YG46"/>
<evidence type="ECO:0000313" key="3">
    <source>
        <dbReference type="EMBL" id="BDS12524.1"/>
    </source>
</evidence>
<gene>
    <name evidence="3" type="ORF">AsAng_0032470</name>
</gene>
<evidence type="ECO:0000256" key="1">
    <source>
        <dbReference type="SAM" id="SignalP"/>
    </source>
</evidence>